<feature type="compositionally biased region" description="Polar residues" evidence="1">
    <location>
        <begin position="258"/>
        <end position="275"/>
    </location>
</feature>
<feature type="domain" description="DUF6533" evidence="3">
    <location>
        <begin position="28"/>
        <end position="69"/>
    </location>
</feature>
<keyword evidence="5" id="KW-1185">Reference proteome</keyword>
<organism evidence="4 5">
    <name type="scientific">Phlebiopsis gigantea (strain 11061_1 CR5-6)</name>
    <name type="common">White-rot fungus</name>
    <name type="synonym">Peniophora gigantea</name>
    <dbReference type="NCBI Taxonomy" id="745531"/>
    <lineage>
        <taxon>Eukaryota</taxon>
        <taxon>Fungi</taxon>
        <taxon>Dikarya</taxon>
        <taxon>Basidiomycota</taxon>
        <taxon>Agaricomycotina</taxon>
        <taxon>Agaricomycetes</taxon>
        <taxon>Polyporales</taxon>
        <taxon>Phanerochaetaceae</taxon>
        <taxon>Phlebiopsis</taxon>
    </lineage>
</organism>
<evidence type="ECO:0000313" key="4">
    <source>
        <dbReference type="EMBL" id="KIP03869.1"/>
    </source>
</evidence>
<evidence type="ECO:0000259" key="3">
    <source>
        <dbReference type="Pfam" id="PF20151"/>
    </source>
</evidence>
<evidence type="ECO:0000313" key="5">
    <source>
        <dbReference type="Proteomes" id="UP000053257"/>
    </source>
</evidence>
<protein>
    <recommendedName>
        <fullName evidence="3">DUF6533 domain-containing protein</fullName>
    </recommendedName>
</protein>
<evidence type="ECO:0000256" key="2">
    <source>
        <dbReference type="SAM" id="Phobius"/>
    </source>
</evidence>
<name>A0A0C3NGJ9_PHLG1</name>
<feature type="transmembrane region" description="Helical" evidence="2">
    <location>
        <begin position="25"/>
        <end position="42"/>
    </location>
</feature>
<keyword evidence="2" id="KW-0472">Membrane</keyword>
<dbReference type="InterPro" id="IPR045340">
    <property type="entry name" value="DUF6533"/>
</dbReference>
<feature type="transmembrane region" description="Helical" evidence="2">
    <location>
        <begin position="89"/>
        <end position="106"/>
    </location>
</feature>
<feature type="region of interest" description="Disordered" evidence="1">
    <location>
        <begin position="252"/>
        <end position="284"/>
    </location>
</feature>
<dbReference type="HOGENOM" id="CLU_980429_0_0_1"/>
<gene>
    <name evidence="4" type="ORF">PHLGIDRAFT_121223</name>
</gene>
<sequence>MPSSATPSGLAPSDGPLSMLTSADHLFVAIPALVVYEYVITFEQELAVVWRRKFTLVSLLLIVIRWTLLVEAVFLVLPQPSEDVVSISGRAPVVLAEAIIIVITWMKTFNGRHAIAHLQDSMTLTQYILRDGTLFFVAMLILNTVMLIIIISDSNIGFTGPLMDILPPILISRFILNIRRSATHSGHTREESEMVSSQTITGIVFREVSAALDELGRELDDGQPHLTLDPPASTQRMSGLSNFLLFDRASATPGGRSSWVTQTDRSSVDTVTDESISGEEEPHQ</sequence>
<feature type="transmembrane region" description="Helical" evidence="2">
    <location>
        <begin position="156"/>
        <end position="176"/>
    </location>
</feature>
<dbReference type="AlphaFoldDB" id="A0A0C3NGJ9"/>
<keyword evidence="2" id="KW-1133">Transmembrane helix</keyword>
<dbReference type="Pfam" id="PF20151">
    <property type="entry name" value="DUF6533"/>
    <property type="match status" value="1"/>
</dbReference>
<feature type="transmembrane region" description="Helical" evidence="2">
    <location>
        <begin position="127"/>
        <end position="150"/>
    </location>
</feature>
<dbReference type="Proteomes" id="UP000053257">
    <property type="component" value="Unassembled WGS sequence"/>
</dbReference>
<proteinExistence type="predicted"/>
<reference evidence="4 5" key="1">
    <citation type="journal article" date="2014" name="PLoS Genet.">
        <title>Analysis of the Phlebiopsis gigantea genome, transcriptome and secretome provides insight into its pioneer colonization strategies of wood.</title>
        <authorList>
            <person name="Hori C."/>
            <person name="Ishida T."/>
            <person name="Igarashi K."/>
            <person name="Samejima M."/>
            <person name="Suzuki H."/>
            <person name="Master E."/>
            <person name="Ferreira P."/>
            <person name="Ruiz-Duenas F.J."/>
            <person name="Held B."/>
            <person name="Canessa P."/>
            <person name="Larrondo L.F."/>
            <person name="Schmoll M."/>
            <person name="Druzhinina I.S."/>
            <person name="Kubicek C.P."/>
            <person name="Gaskell J.A."/>
            <person name="Kersten P."/>
            <person name="St John F."/>
            <person name="Glasner J."/>
            <person name="Sabat G."/>
            <person name="Splinter BonDurant S."/>
            <person name="Syed K."/>
            <person name="Yadav J."/>
            <person name="Mgbeahuruike A.C."/>
            <person name="Kovalchuk A."/>
            <person name="Asiegbu F.O."/>
            <person name="Lackner G."/>
            <person name="Hoffmeister D."/>
            <person name="Rencoret J."/>
            <person name="Gutierrez A."/>
            <person name="Sun H."/>
            <person name="Lindquist E."/>
            <person name="Barry K."/>
            <person name="Riley R."/>
            <person name="Grigoriev I.V."/>
            <person name="Henrissat B."/>
            <person name="Kues U."/>
            <person name="Berka R.M."/>
            <person name="Martinez A.T."/>
            <person name="Covert S.F."/>
            <person name="Blanchette R.A."/>
            <person name="Cullen D."/>
        </authorList>
    </citation>
    <scope>NUCLEOTIDE SEQUENCE [LARGE SCALE GENOMIC DNA]</scope>
    <source>
        <strain evidence="4 5">11061_1 CR5-6</strain>
    </source>
</reference>
<keyword evidence="2" id="KW-0812">Transmembrane</keyword>
<evidence type="ECO:0000256" key="1">
    <source>
        <dbReference type="SAM" id="MobiDB-lite"/>
    </source>
</evidence>
<feature type="transmembrane region" description="Helical" evidence="2">
    <location>
        <begin position="54"/>
        <end position="77"/>
    </location>
</feature>
<dbReference type="OrthoDB" id="2754842at2759"/>
<dbReference type="EMBL" id="KN840597">
    <property type="protein sequence ID" value="KIP03869.1"/>
    <property type="molecule type" value="Genomic_DNA"/>
</dbReference>
<accession>A0A0C3NGJ9</accession>